<evidence type="ECO:0000256" key="6">
    <source>
        <dbReference type="ARBA" id="ARBA00023014"/>
    </source>
</evidence>
<dbReference type="OMA" id="NINKCRP"/>
<dbReference type="GO" id="GO:0046872">
    <property type="term" value="F:metal ion binding"/>
    <property type="evidence" value="ECO:0007669"/>
    <property type="project" value="UniProtKB-KW"/>
</dbReference>
<proteinExistence type="predicted"/>
<feature type="domain" description="Uracil-DNA glycosylase-like" evidence="8">
    <location>
        <begin position="69"/>
        <end position="207"/>
    </location>
</feature>
<dbReference type="Gene3D" id="3.40.470.10">
    <property type="entry name" value="Uracil-DNA glycosylase-like domain"/>
    <property type="match status" value="1"/>
</dbReference>
<keyword evidence="2" id="KW-0479">Metal-binding</keyword>
<comment type="caution">
    <text evidence="9">The sequence shown here is derived from an EMBL/GenBank/DDBJ whole genome shotgun (WGS) entry which is preliminary data.</text>
</comment>
<reference evidence="9 10" key="1">
    <citation type="submission" date="2018-06" db="EMBL/GenBank/DDBJ databases">
        <authorList>
            <consortium name="PulseNet: The National Subtyping Network for Foodborne Disease Surveillance"/>
            <person name="Tarr C.L."/>
            <person name="Trees E."/>
            <person name="Katz L.S."/>
            <person name="Carleton-Romer H.A."/>
            <person name="Stroika S."/>
            <person name="Kucerova Z."/>
            <person name="Roache K.F."/>
            <person name="Sabol A.L."/>
            <person name="Besser J."/>
            <person name="Gerner-Smidt P."/>
        </authorList>
    </citation>
    <scope>NUCLEOTIDE SEQUENCE [LARGE SCALE GENOMIC DNA]</scope>
    <source>
        <strain evidence="9 10">PNUSAC001503</strain>
    </source>
</reference>
<keyword evidence="6" id="KW-0411">Iron-sulfur</keyword>
<protein>
    <submittedName>
        <fullName evidence="9">Uracil-DNA glycosylase</fullName>
    </submittedName>
</protein>
<evidence type="ECO:0000256" key="1">
    <source>
        <dbReference type="ARBA" id="ARBA00022485"/>
    </source>
</evidence>
<dbReference type="GO" id="GO:0051539">
    <property type="term" value="F:4 iron, 4 sulfur cluster binding"/>
    <property type="evidence" value="ECO:0007669"/>
    <property type="project" value="UniProtKB-KW"/>
</dbReference>
<dbReference type="EMBL" id="AABTCC010000004">
    <property type="protein sequence ID" value="EAI8858658.1"/>
    <property type="molecule type" value="Genomic_DNA"/>
</dbReference>
<accession>A0A5L4IFB6</accession>
<gene>
    <name evidence="9" type="ORF">CX802_02170</name>
</gene>
<keyword evidence="3" id="KW-0227">DNA damage</keyword>
<dbReference type="InterPro" id="IPR005122">
    <property type="entry name" value="Uracil-DNA_glycosylase-like"/>
</dbReference>
<keyword evidence="7" id="KW-0234">DNA repair</keyword>
<evidence type="ECO:0000259" key="8">
    <source>
        <dbReference type="Pfam" id="PF03167"/>
    </source>
</evidence>
<dbReference type="InterPro" id="IPR051536">
    <property type="entry name" value="UDG_Type-4/5"/>
</dbReference>
<keyword evidence="5" id="KW-0408">Iron</keyword>
<organism evidence="9 10">
    <name type="scientific">Campylobacter fetus</name>
    <dbReference type="NCBI Taxonomy" id="196"/>
    <lineage>
        <taxon>Bacteria</taxon>
        <taxon>Pseudomonadati</taxon>
        <taxon>Campylobacterota</taxon>
        <taxon>Epsilonproteobacteria</taxon>
        <taxon>Campylobacterales</taxon>
        <taxon>Campylobacteraceae</taxon>
        <taxon>Campylobacter</taxon>
    </lineage>
</organism>
<dbReference type="GO" id="GO:0006281">
    <property type="term" value="P:DNA repair"/>
    <property type="evidence" value="ECO:0007669"/>
    <property type="project" value="UniProtKB-KW"/>
</dbReference>
<evidence type="ECO:0000256" key="5">
    <source>
        <dbReference type="ARBA" id="ARBA00023004"/>
    </source>
</evidence>
<dbReference type="AlphaFoldDB" id="A0A5L4IFB6"/>
<evidence type="ECO:0000313" key="10">
    <source>
        <dbReference type="Proteomes" id="UP000535509"/>
    </source>
</evidence>
<sequence length="213" mass="25066">MSNNNILYQLYFYKAIGYKFINRAEISEILTHKNNFSNLKRLEEQIKNCNLCELCKSRNKAVLGGKEASSNVMLVENFPSFDEDKNGSAAFNDELKECLNLAQIDIQKLYFTHMLKCRPKDDMILKDTWYDQCYSYFEQEFDIVKPKLIISFGKDVFFRITKDRNCAFESVRGGIFKFKNSLIMPTYSAFWIIKNPSHKQKFIDDLKKIKGYL</sequence>
<keyword evidence="4" id="KW-0378">Hydrolase</keyword>
<dbReference type="Proteomes" id="UP000535509">
    <property type="component" value="Unassembled WGS sequence"/>
</dbReference>
<name>A0A5L4IFB6_CAMFE</name>
<evidence type="ECO:0000256" key="2">
    <source>
        <dbReference type="ARBA" id="ARBA00022723"/>
    </source>
</evidence>
<evidence type="ECO:0000256" key="3">
    <source>
        <dbReference type="ARBA" id="ARBA00022763"/>
    </source>
</evidence>
<dbReference type="Pfam" id="PF03167">
    <property type="entry name" value="UDG"/>
    <property type="match status" value="1"/>
</dbReference>
<dbReference type="SUPFAM" id="SSF52141">
    <property type="entry name" value="Uracil-DNA glycosylase-like"/>
    <property type="match status" value="1"/>
</dbReference>
<dbReference type="PANTHER" id="PTHR33693:SF1">
    <property type="entry name" value="TYPE-4 URACIL-DNA GLYCOSYLASE"/>
    <property type="match status" value="1"/>
</dbReference>
<dbReference type="PANTHER" id="PTHR33693">
    <property type="entry name" value="TYPE-5 URACIL-DNA GLYCOSYLASE"/>
    <property type="match status" value="1"/>
</dbReference>
<dbReference type="GO" id="GO:0097506">
    <property type="term" value="F:deaminated base DNA N-glycosylase activity"/>
    <property type="evidence" value="ECO:0007669"/>
    <property type="project" value="UniProtKB-ARBA"/>
</dbReference>
<evidence type="ECO:0000256" key="7">
    <source>
        <dbReference type="ARBA" id="ARBA00023204"/>
    </source>
</evidence>
<keyword evidence="1" id="KW-0004">4Fe-4S</keyword>
<keyword evidence="10" id="KW-1185">Reference proteome</keyword>
<dbReference type="RefSeq" id="WP_011731864.1">
    <property type="nucleotide sequence ID" value="NZ_AACCWR020000013.1"/>
</dbReference>
<dbReference type="InterPro" id="IPR036895">
    <property type="entry name" value="Uracil-DNA_glycosylase-like_sf"/>
</dbReference>
<evidence type="ECO:0000256" key="4">
    <source>
        <dbReference type="ARBA" id="ARBA00022801"/>
    </source>
</evidence>
<evidence type="ECO:0000313" key="9">
    <source>
        <dbReference type="EMBL" id="EAI8858658.1"/>
    </source>
</evidence>
<dbReference type="GeneID" id="61064392"/>